<accession>A0ACC3DDW8</accession>
<keyword evidence="2" id="KW-1185">Reference proteome</keyword>
<protein>
    <submittedName>
        <fullName evidence="1">Uncharacterized protein</fullName>
    </submittedName>
</protein>
<name>A0ACC3DDW8_9PEZI</name>
<proteinExistence type="predicted"/>
<dbReference type="EMBL" id="JAWDJW010006118">
    <property type="protein sequence ID" value="KAK3065926.1"/>
    <property type="molecule type" value="Genomic_DNA"/>
</dbReference>
<dbReference type="Proteomes" id="UP001186974">
    <property type="component" value="Unassembled WGS sequence"/>
</dbReference>
<evidence type="ECO:0000313" key="2">
    <source>
        <dbReference type="Proteomes" id="UP001186974"/>
    </source>
</evidence>
<evidence type="ECO:0000313" key="1">
    <source>
        <dbReference type="EMBL" id="KAK3065926.1"/>
    </source>
</evidence>
<gene>
    <name evidence="1" type="ORF">LTS18_002233</name>
</gene>
<comment type="caution">
    <text evidence="1">The sequence shown here is derived from an EMBL/GenBank/DDBJ whole genome shotgun (WGS) entry which is preliminary data.</text>
</comment>
<organism evidence="1 2">
    <name type="scientific">Coniosporium uncinatum</name>
    <dbReference type="NCBI Taxonomy" id="93489"/>
    <lineage>
        <taxon>Eukaryota</taxon>
        <taxon>Fungi</taxon>
        <taxon>Dikarya</taxon>
        <taxon>Ascomycota</taxon>
        <taxon>Pezizomycotina</taxon>
        <taxon>Dothideomycetes</taxon>
        <taxon>Dothideomycetes incertae sedis</taxon>
        <taxon>Coniosporium</taxon>
    </lineage>
</organism>
<sequence>DKPFAPPTGPSAERNRKRHRGSYGVDGAGEENAGAGASSGRKGRESRRMSYKYEDEENDEARARRVESEREAARWG</sequence>
<feature type="non-terminal residue" evidence="1">
    <location>
        <position position="1"/>
    </location>
</feature>
<reference evidence="1" key="1">
    <citation type="submission" date="2024-09" db="EMBL/GenBank/DDBJ databases">
        <title>Black Yeasts Isolated from many extreme environments.</title>
        <authorList>
            <person name="Coleine C."/>
            <person name="Stajich J.E."/>
            <person name="Selbmann L."/>
        </authorList>
    </citation>
    <scope>NUCLEOTIDE SEQUENCE</scope>
    <source>
        <strain evidence="1">CCFEE 5737</strain>
    </source>
</reference>